<protein>
    <submittedName>
        <fullName evidence="2">Uncharacterized protein</fullName>
    </submittedName>
</protein>
<dbReference type="eggNOG" id="COG5164">
    <property type="taxonomic scope" value="Bacteria"/>
</dbReference>
<dbReference type="InterPro" id="IPR046535">
    <property type="entry name" value="DUF6600"/>
</dbReference>
<evidence type="ECO:0000313" key="2">
    <source>
        <dbReference type="EMBL" id="EHH08485.1"/>
    </source>
</evidence>
<accession>G6YGV5</accession>
<feature type="region of interest" description="Disordered" evidence="1">
    <location>
        <begin position="365"/>
        <end position="397"/>
    </location>
</feature>
<evidence type="ECO:0000313" key="3">
    <source>
        <dbReference type="Proteomes" id="UP000002949"/>
    </source>
</evidence>
<keyword evidence="3" id="KW-1185">Reference proteome</keyword>
<dbReference type="PATRIC" id="fig|1082933.3.peg.5065"/>
<name>G6YGV5_9HYPH</name>
<proteinExistence type="predicted"/>
<dbReference type="STRING" id="1082933.A6B35_22545"/>
<evidence type="ECO:0000256" key="1">
    <source>
        <dbReference type="SAM" id="MobiDB-lite"/>
    </source>
</evidence>
<dbReference type="Proteomes" id="UP000002949">
    <property type="component" value="Unassembled WGS sequence"/>
</dbReference>
<gene>
    <name evidence="2" type="ORF">MEA186_26079</name>
</gene>
<dbReference type="KEGG" id="mamo:A6B35_22545"/>
<dbReference type="AlphaFoldDB" id="G6YGV5"/>
<dbReference type="RefSeq" id="WP_006204958.1">
    <property type="nucleotide sequence ID" value="NZ_AGSN01000181.1"/>
</dbReference>
<dbReference type="Pfam" id="PF20245">
    <property type="entry name" value="DUF6600"/>
    <property type="match status" value="1"/>
</dbReference>
<sequence>MEMSSINPVALRARAAAIALALALAGSLGSSLVVPAWQAAHAAVVSVTVRERLSNYGGWRTSNRFGEVWVPSVRSEWRPYTEGRWVWTDDGWYWQSAEPFGAIVYHYGRWAYDPEFGWVWIAGDEWAPAWVVWRQGADDIGWAPAPPPEVDVAYDDGWWSFAPVAAIGAADLVTVVRPVRENVTIIRNTTIINQTVVVNNAPRVRLGNQVVAINAGPRLQRLPPSVVTSIKAAKVVPPRKGVFAEARLDPSKGEAIKRLNGNAISAAPAIANVPDASGQGPKKLSNGKVISPAGSVAEAVQNPHDNKRKRMTAGNNVEAQMPQAHGGRHVHVQSAPGKVAPQQRLAHAPKKQFNHQQMLAMHAPQHHGPQRVAPHRPPMAKKVQKCDPRVSHCKPPR</sequence>
<organism evidence="2 3">
    <name type="scientific">Mesorhizobium amorphae CCNWGS0123</name>
    <dbReference type="NCBI Taxonomy" id="1082933"/>
    <lineage>
        <taxon>Bacteria</taxon>
        <taxon>Pseudomonadati</taxon>
        <taxon>Pseudomonadota</taxon>
        <taxon>Alphaproteobacteria</taxon>
        <taxon>Hyphomicrobiales</taxon>
        <taxon>Phyllobacteriaceae</taxon>
        <taxon>Mesorhizobium</taxon>
    </lineage>
</organism>
<reference evidence="2 3" key="1">
    <citation type="journal article" date="2012" name="J. Bacteriol.">
        <title>Draft Genome Sequence of Plant Growth-Promoting Rhizobium Mesorhizobium amorphae, Isolated from Zinc-Lead Mine Tailings.</title>
        <authorList>
            <person name="Hao X."/>
            <person name="Lin Y."/>
            <person name="Johnstone L."/>
            <person name="Baltrus D.A."/>
            <person name="Miller S.J."/>
            <person name="Wei G."/>
            <person name="Rensing C."/>
        </authorList>
    </citation>
    <scope>NUCLEOTIDE SEQUENCE [LARGE SCALE GENOMIC DNA]</scope>
    <source>
        <strain evidence="2 3">CCNWGS0123</strain>
    </source>
</reference>
<dbReference type="EMBL" id="AGSN01000181">
    <property type="protein sequence ID" value="EHH08485.1"/>
    <property type="molecule type" value="Genomic_DNA"/>
</dbReference>